<sequence length="511" mass="58034">MKIKQICVIGAGISGLVTAKTFVEEGYNVTVFEKQKGLGGVWEKSRSYPGLTTQNTGDTYNFSDYPMPTSYPEWPTAEDMRNYLNSYAQNFGVLERIRFQTEVTNVSRKTGERPGWVVTIRVKEGNGGETKEEKHEFDFVLVCNGIFSFPNLPSLPGKEEFAASGGRVLHSTEFNDASIIEGKRVVVVGFGKSACDIATLAANIAKKSTLVFRQPLWKVPRFFLGLVNLKYVLLTRFSEAWFPYRQMGRIETVLHTLGKPLVWAFWRTNEMLLRLQFGLDSCGMLPQQPMNQANCQITIAPPDFFKYVHSGKIQAIKTSIAKFIPDGVELANGQQLQADIVIFGTGFNQELPFLEEEYRQQIIDEDSNFNLYRYLIHPNIPQMGFVGYNSSFYCQLTSEVSAWWLLEYVKGNLLLPSPSAMYQEMAADMDWMKTQYNNVVAKATCINSFSLRYIDQLMEDMGANNQLGVWKEISQIMMPVDSSLYNKLRQELKSQRLKNVNDSPNQLTKSL</sequence>
<dbReference type="OrthoDB" id="465620at2"/>
<dbReference type="InterPro" id="IPR036188">
    <property type="entry name" value="FAD/NAD-bd_sf"/>
</dbReference>
<dbReference type="RefSeq" id="WP_100898511.1">
    <property type="nucleotide sequence ID" value="NZ_CAWNNC010000001.1"/>
</dbReference>
<evidence type="ECO:0000256" key="6">
    <source>
        <dbReference type="ARBA" id="ARBA00023002"/>
    </source>
</evidence>
<dbReference type="Gene3D" id="3.50.50.60">
    <property type="entry name" value="FAD/NAD(P)-binding domain"/>
    <property type="match status" value="1"/>
</dbReference>
<dbReference type="GO" id="GO:0050661">
    <property type="term" value="F:NADP binding"/>
    <property type="evidence" value="ECO:0007669"/>
    <property type="project" value="InterPro"/>
</dbReference>
<reference evidence="7 8" key="1">
    <citation type="submission" date="2017-11" db="EMBL/GenBank/DDBJ databases">
        <title>Complete genome of a free-living desiccation-tolerant cyanobacterium and its photosynthetic adaptation to extreme terrestrial habitat.</title>
        <authorList>
            <person name="Shang J."/>
        </authorList>
    </citation>
    <scope>NUCLEOTIDE SEQUENCE [LARGE SCALE GENOMIC DNA]</scope>
    <source>
        <strain evidence="7 8">CCNUN1</strain>
    </source>
</reference>
<dbReference type="PANTHER" id="PTHR23023">
    <property type="entry name" value="DIMETHYLANILINE MONOOXYGENASE"/>
    <property type="match status" value="1"/>
</dbReference>
<dbReference type="Proteomes" id="UP000232003">
    <property type="component" value="Chromosome"/>
</dbReference>
<dbReference type="InterPro" id="IPR000960">
    <property type="entry name" value="Flavin_mOase"/>
</dbReference>
<keyword evidence="4" id="KW-0274">FAD</keyword>
<dbReference type="SUPFAM" id="SSF51905">
    <property type="entry name" value="FAD/NAD(P)-binding domain"/>
    <property type="match status" value="2"/>
</dbReference>
<dbReference type="PIRSF" id="PIRSF000332">
    <property type="entry name" value="FMO"/>
    <property type="match status" value="1"/>
</dbReference>
<dbReference type="EMBL" id="CP024785">
    <property type="protein sequence ID" value="AUB36618.1"/>
    <property type="molecule type" value="Genomic_DNA"/>
</dbReference>
<evidence type="ECO:0000256" key="1">
    <source>
        <dbReference type="ARBA" id="ARBA00009183"/>
    </source>
</evidence>
<accession>A0A2K8SMI3</accession>
<dbReference type="InterPro" id="IPR020946">
    <property type="entry name" value="Flavin_mOase-like"/>
</dbReference>
<name>A0A2K8SMI3_9NOSO</name>
<dbReference type="PRINTS" id="PR00370">
    <property type="entry name" value="FMOXYGENASE"/>
</dbReference>
<dbReference type="InterPro" id="IPR050346">
    <property type="entry name" value="FMO-like"/>
</dbReference>
<keyword evidence="3" id="KW-0285">Flavoprotein</keyword>
<gene>
    <name evidence="7" type="ORF">COO91_02539</name>
</gene>
<dbReference type="Pfam" id="PF00743">
    <property type="entry name" value="FMO-like"/>
    <property type="match status" value="1"/>
</dbReference>
<comment type="similarity">
    <text evidence="2">Belongs to the FAD-binding monooxygenase family.</text>
</comment>
<evidence type="ECO:0000256" key="4">
    <source>
        <dbReference type="ARBA" id="ARBA00022827"/>
    </source>
</evidence>
<comment type="similarity">
    <text evidence="1">Belongs to the FMO family.</text>
</comment>
<proteinExistence type="inferred from homology"/>
<keyword evidence="8" id="KW-1185">Reference proteome</keyword>
<evidence type="ECO:0000313" key="7">
    <source>
        <dbReference type="EMBL" id="AUB36618.1"/>
    </source>
</evidence>
<dbReference type="AlphaFoldDB" id="A0A2K8SMI3"/>
<keyword evidence="5" id="KW-0521">NADP</keyword>
<evidence type="ECO:0000256" key="5">
    <source>
        <dbReference type="ARBA" id="ARBA00022857"/>
    </source>
</evidence>
<evidence type="ECO:0000313" key="8">
    <source>
        <dbReference type="Proteomes" id="UP000232003"/>
    </source>
</evidence>
<organism evidence="7 8">
    <name type="scientific">Nostoc flagelliforme CCNUN1</name>
    <dbReference type="NCBI Taxonomy" id="2038116"/>
    <lineage>
        <taxon>Bacteria</taxon>
        <taxon>Bacillati</taxon>
        <taxon>Cyanobacteriota</taxon>
        <taxon>Cyanophyceae</taxon>
        <taxon>Nostocales</taxon>
        <taxon>Nostocaceae</taxon>
        <taxon>Nostoc</taxon>
    </lineage>
</organism>
<keyword evidence="6" id="KW-0560">Oxidoreductase</keyword>
<protein>
    <submittedName>
        <fullName evidence="7">Putative flavoprotein CzcO associated with the cation diffusion facilitator CzcD</fullName>
    </submittedName>
</protein>
<evidence type="ECO:0000256" key="3">
    <source>
        <dbReference type="ARBA" id="ARBA00022630"/>
    </source>
</evidence>
<dbReference type="GO" id="GO:0004499">
    <property type="term" value="F:N,N-dimethylaniline monooxygenase activity"/>
    <property type="evidence" value="ECO:0007669"/>
    <property type="project" value="InterPro"/>
</dbReference>
<evidence type="ECO:0000256" key="2">
    <source>
        <dbReference type="ARBA" id="ARBA00010139"/>
    </source>
</evidence>
<dbReference type="KEGG" id="nfl:COO91_02539"/>
<dbReference type="GO" id="GO:0050660">
    <property type="term" value="F:flavin adenine dinucleotide binding"/>
    <property type="evidence" value="ECO:0007669"/>
    <property type="project" value="InterPro"/>
</dbReference>